<accession>A0A6A6UII7</accession>
<sequence length="195" mass="21482">MKNTFYTLFWAPLALHVMGQSPPNPTTTITPSPLTYRFPPRAPWTSITLMNATVINSTTIYTVTAYQQQNITVTDAPSYYSYLNQFGPDERQNSSCISLDRSELSWCSITWTYTLNGSTFSLNTTRDQGWLGNGQSALAFMTADADGVLAQVPASTTPYVYPTPTSKVSVADHAFVKSNILVMLLAGVSVFFFSI</sequence>
<evidence type="ECO:0000313" key="2">
    <source>
        <dbReference type="EMBL" id="KAF2671361.1"/>
    </source>
</evidence>
<dbReference type="AlphaFoldDB" id="A0A6A6UII7"/>
<evidence type="ECO:0000313" key="3">
    <source>
        <dbReference type="Proteomes" id="UP000799302"/>
    </source>
</evidence>
<proteinExistence type="predicted"/>
<dbReference type="EMBL" id="MU004233">
    <property type="protein sequence ID" value="KAF2671361.1"/>
    <property type="molecule type" value="Genomic_DNA"/>
</dbReference>
<name>A0A6A6UII7_9PEZI</name>
<feature type="signal peptide" evidence="1">
    <location>
        <begin position="1"/>
        <end position="19"/>
    </location>
</feature>
<evidence type="ECO:0000256" key="1">
    <source>
        <dbReference type="SAM" id="SignalP"/>
    </source>
</evidence>
<dbReference type="Proteomes" id="UP000799302">
    <property type="component" value="Unassembled WGS sequence"/>
</dbReference>
<reference evidence="2" key="1">
    <citation type="journal article" date="2020" name="Stud. Mycol.">
        <title>101 Dothideomycetes genomes: a test case for predicting lifestyles and emergence of pathogens.</title>
        <authorList>
            <person name="Haridas S."/>
            <person name="Albert R."/>
            <person name="Binder M."/>
            <person name="Bloem J."/>
            <person name="Labutti K."/>
            <person name="Salamov A."/>
            <person name="Andreopoulos B."/>
            <person name="Baker S."/>
            <person name="Barry K."/>
            <person name="Bills G."/>
            <person name="Bluhm B."/>
            <person name="Cannon C."/>
            <person name="Castanera R."/>
            <person name="Culley D."/>
            <person name="Daum C."/>
            <person name="Ezra D."/>
            <person name="Gonzalez J."/>
            <person name="Henrissat B."/>
            <person name="Kuo A."/>
            <person name="Liang C."/>
            <person name="Lipzen A."/>
            <person name="Lutzoni F."/>
            <person name="Magnuson J."/>
            <person name="Mondo S."/>
            <person name="Nolan M."/>
            <person name="Ohm R."/>
            <person name="Pangilinan J."/>
            <person name="Park H.-J."/>
            <person name="Ramirez L."/>
            <person name="Alfaro M."/>
            <person name="Sun H."/>
            <person name="Tritt A."/>
            <person name="Yoshinaga Y."/>
            <person name="Zwiers L.-H."/>
            <person name="Turgeon B."/>
            <person name="Goodwin S."/>
            <person name="Spatafora J."/>
            <person name="Crous P."/>
            <person name="Grigoriev I."/>
        </authorList>
    </citation>
    <scope>NUCLEOTIDE SEQUENCE</scope>
    <source>
        <strain evidence="2">CBS 115976</strain>
    </source>
</reference>
<keyword evidence="1" id="KW-0732">Signal</keyword>
<gene>
    <name evidence="2" type="ORF">BT63DRAFT_469150</name>
</gene>
<organism evidence="2 3">
    <name type="scientific">Microthyrium microscopicum</name>
    <dbReference type="NCBI Taxonomy" id="703497"/>
    <lineage>
        <taxon>Eukaryota</taxon>
        <taxon>Fungi</taxon>
        <taxon>Dikarya</taxon>
        <taxon>Ascomycota</taxon>
        <taxon>Pezizomycotina</taxon>
        <taxon>Dothideomycetes</taxon>
        <taxon>Dothideomycetes incertae sedis</taxon>
        <taxon>Microthyriales</taxon>
        <taxon>Microthyriaceae</taxon>
        <taxon>Microthyrium</taxon>
    </lineage>
</organism>
<feature type="chain" id="PRO_5025467357" evidence="1">
    <location>
        <begin position="20"/>
        <end position="195"/>
    </location>
</feature>
<keyword evidence="3" id="KW-1185">Reference proteome</keyword>
<protein>
    <submittedName>
        <fullName evidence="2">Uncharacterized protein</fullName>
    </submittedName>
</protein>